<protein>
    <submittedName>
        <fullName evidence="1">Uncharacterized protein</fullName>
    </submittedName>
</protein>
<dbReference type="EMBL" id="FM211192">
    <property type="protein sequence ID" value="CAR70758.1"/>
    <property type="molecule type" value="Genomic_DNA"/>
</dbReference>
<name>A0A0H3MYM6_MYCLB</name>
<accession>A0A0H3MYM6</accession>
<dbReference type="HOGENOM" id="CLU_2480013_0_0_11"/>
<reference evidence="1 2" key="1">
    <citation type="journal article" date="2009" name="Nat. Genet.">
        <title>Comparative genomic and phylogeographic analysis of Mycobacterium leprae.</title>
        <authorList>
            <person name="Monot M."/>
            <person name="Honore N."/>
            <person name="Garnier T."/>
            <person name="Zidane N."/>
            <person name="Sherafi D."/>
            <person name="Paniz-Mondolfi A."/>
            <person name="Matsuoka M."/>
            <person name="Taylor G.M."/>
            <person name="Donoghue H.D."/>
            <person name="Bouwman A."/>
            <person name="Mays S."/>
            <person name="Watson C."/>
            <person name="Lockwood D."/>
            <person name="Khamispour A."/>
            <person name="Dowlati Y."/>
            <person name="Jianping S."/>
            <person name="Rea T.H."/>
            <person name="Vera-Cabrera L."/>
            <person name="Stefani M.M."/>
            <person name="Banu S."/>
            <person name="Macdonald M."/>
            <person name="Sapkota B.R."/>
            <person name="Spencer J.S."/>
            <person name="Thomas J."/>
            <person name="Harshman K."/>
            <person name="Singh P."/>
            <person name="Busso P."/>
            <person name="Gattiker A."/>
            <person name="Rougemont J."/>
            <person name="Brennan P.J."/>
            <person name="Cole S.T."/>
        </authorList>
    </citation>
    <scope>NUCLEOTIDE SEQUENCE [LARGE SCALE GENOMIC DNA]</scope>
    <source>
        <strain evidence="2">Br4923</strain>
    </source>
</reference>
<proteinExistence type="predicted"/>
<evidence type="ECO:0000313" key="1">
    <source>
        <dbReference type="EMBL" id="CAR70758.1"/>
    </source>
</evidence>
<dbReference type="Proteomes" id="UP000006900">
    <property type="component" value="Chromosome"/>
</dbReference>
<gene>
    <name evidence="1" type="ordered locus">MLBr00664</name>
</gene>
<evidence type="ECO:0000313" key="2">
    <source>
        <dbReference type="Proteomes" id="UP000006900"/>
    </source>
</evidence>
<dbReference type="AlphaFoldDB" id="A0A0H3MYM6"/>
<organism evidence="1 2">
    <name type="scientific">Mycobacterium leprae (strain Br4923)</name>
    <dbReference type="NCBI Taxonomy" id="561304"/>
    <lineage>
        <taxon>Bacteria</taxon>
        <taxon>Bacillati</taxon>
        <taxon>Actinomycetota</taxon>
        <taxon>Actinomycetes</taxon>
        <taxon>Mycobacteriales</taxon>
        <taxon>Mycobacteriaceae</taxon>
        <taxon>Mycobacterium</taxon>
    </lineage>
</organism>
<dbReference type="KEGG" id="mlb:MLBr00664"/>
<sequence>MLPACSEEYPELTSIVKSIIDIQHDTCCGSLLSCNALTNLWSLINRAVKTVVWNSEGMAGKDIDPRVKSALEVIKQNSGIVLSYSHQ</sequence>